<organism evidence="4 5">
    <name type="scientific">Mariniflexile soesokkakense</name>
    <dbReference type="NCBI Taxonomy" id="1343160"/>
    <lineage>
        <taxon>Bacteria</taxon>
        <taxon>Pseudomonadati</taxon>
        <taxon>Bacteroidota</taxon>
        <taxon>Flavobacteriia</taxon>
        <taxon>Flavobacteriales</taxon>
        <taxon>Flavobacteriaceae</taxon>
        <taxon>Mariniflexile</taxon>
    </lineage>
</organism>
<name>A0ABV0AAJ7_9FLAO</name>
<sequence length="338" mass="39628">MLLSIIVPVYNVEKYLSRCIKSLVSQNLNTSDYEIILINDGSTDSSLKIAKDYAKEHLQIKVINQENKGQSAARNVGIKNCKGIYILFVDSDDYIEKNVLGKIIEEANDLKLDVLGFKMTRTSKSDYSVGENNPMSHFKNSKIYNGVSFISKHNYNNGPWWYIFRHDLIKKMNLLFEEGRMVEDGIFTTELLLNSKRISFYDIDVYRYFINLNSTTTKRNEKHLKKLNDDFKFVIKKFDGLIKIAKRKGADSHAIKRLTARQESYVFFLFVRLLKTKITFNEFRKVIVEMENLNVYPIKNFIGEDYFSMKHKILTKIFNNKVSLFMLVRLNRLFSFIK</sequence>
<protein>
    <submittedName>
        <fullName evidence="4">Glycosyltransferase</fullName>
        <ecNumber evidence="4">2.4.-.-</ecNumber>
    </submittedName>
</protein>
<dbReference type="InterPro" id="IPR029044">
    <property type="entry name" value="Nucleotide-diphossugar_trans"/>
</dbReference>
<evidence type="ECO:0000313" key="4">
    <source>
        <dbReference type="EMBL" id="MEN3324132.1"/>
    </source>
</evidence>
<dbReference type="GO" id="GO:0016757">
    <property type="term" value="F:glycosyltransferase activity"/>
    <property type="evidence" value="ECO:0007669"/>
    <property type="project" value="UniProtKB-KW"/>
</dbReference>
<dbReference type="SUPFAM" id="SSF53448">
    <property type="entry name" value="Nucleotide-diphospho-sugar transferases"/>
    <property type="match status" value="1"/>
</dbReference>
<keyword evidence="1 4" id="KW-0328">Glycosyltransferase</keyword>
<dbReference type="Gene3D" id="3.90.550.10">
    <property type="entry name" value="Spore Coat Polysaccharide Biosynthesis Protein SpsA, Chain A"/>
    <property type="match status" value="1"/>
</dbReference>
<evidence type="ECO:0000256" key="1">
    <source>
        <dbReference type="ARBA" id="ARBA00022676"/>
    </source>
</evidence>
<dbReference type="PANTHER" id="PTHR22916">
    <property type="entry name" value="GLYCOSYLTRANSFERASE"/>
    <property type="match status" value="1"/>
</dbReference>
<feature type="domain" description="Glycosyltransferase 2-like" evidence="3">
    <location>
        <begin position="4"/>
        <end position="134"/>
    </location>
</feature>
<dbReference type="RefSeq" id="WP_346241938.1">
    <property type="nucleotide sequence ID" value="NZ_JAZHYP010000004.1"/>
</dbReference>
<comment type="caution">
    <text evidence="4">The sequence shown here is derived from an EMBL/GenBank/DDBJ whole genome shotgun (WGS) entry which is preliminary data.</text>
</comment>
<dbReference type="Pfam" id="PF00535">
    <property type="entry name" value="Glycos_transf_2"/>
    <property type="match status" value="1"/>
</dbReference>
<accession>A0ABV0AAJ7</accession>
<dbReference type="EC" id="2.4.-.-" evidence="4"/>
<evidence type="ECO:0000256" key="2">
    <source>
        <dbReference type="ARBA" id="ARBA00022679"/>
    </source>
</evidence>
<dbReference type="Proteomes" id="UP001416393">
    <property type="component" value="Unassembled WGS sequence"/>
</dbReference>
<keyword evidence="2 4" id="KW-0808">Transferase</keyword>
<reference evidence="4 5" key="1">
    <citation type="submission" date="2024-01" db="EMBL/GenBank/DDBJ databases">
        <title>Mariniflexile litorale sp. nov., isolated from the shallow sediments of the Sea of Japan.</title>
        <authorList>
            <person name="Romanenko L."/>
            <person name="Bystritskaya E."/>
            <person name="Isaeva M."/>
        </authorList>
    </citation>
    <scope>NUCLEOTIDE SEQUENCE [LARGE SCALE GENOMIC DNA]</scope>
    <source>
        <strain evidence="4 5">KCTC 32427</strain>
    </source>
</reference>
<dbReference type="PANTHER" id="PTHR22916:SF51">
    <property type="entry name" value="GLYCOSYLTRANSFERASE EPSH-RELATED"/>
    <property type="match status" value="1"/>
</dbReference>
<dbReference type="CDD" id="cd00761">
    <property type="entry name" value="Glyco_tranf_GTA_type"/>
    <property type="match status" value="1"/>
</dbReference>
<evidence type="ECO:0000313" key="5">
    <source>
        <dbReference type="Proteomes" id="UP001416393"/>
    </source>
</evidence>
<proteinExistence type="predicted"/>
<dbReference type="InterPro" id="IPR001173">
    <property type="entry name" value="Glyco_trans_2-like"/>
</dbReference>
<keyword evidence="5" id="KW-1185">Reference proteome</keyword>
<evidence type="ECO:0000259" key="3">
    <source>
        <dbReference type="Pfam" id="PF00535"/>
    </source>
</evidence>
<gene>
    <name evidence="4" type="ORF">VP395_10360</name>
</gene>
<dbReference type="EMBL" id="JAZHYP010000004">
    <property type="protein sequence ID" value="MEN3324132.1"/>
    <property type="molecule type" value="Genomic_DNA"/>
</dbReference>